<keyword evidence="3" id="KW-1185">Reference proteome</keyword>
<feature type="transmembrane region" description="Helical" evidence="1">
    <location>
        <begin position="127"/>
        <end position="148"/>
    </location>
</feature>
<dbReference type="HOGENOM" id="CLU_1031065_0_0_1"/>
<dbReference type="AlphaFoldDB" id="M2YGP5"/>
<keyword evidence="1" id="KW-1133">Transmembrane helix</keyword>
<evidence type="ECO:0000313" key="2">
    <source>
        <dbReference type="EMBL" id="EME76980.1"/>
    </source>
</evidence>
<evidence type="ECO:0000313" key="3">
    <source>
        <dbReference type="Proteomes" id="UP000016932"/>
    </source>
</evidence>
<dbReference type="EMBL" id="KB446572">
    <property type="protein sequence ID" value="EME76980.1"/>
    <property type="molecule type" value="Genomic_DNA"/>
</dbReference>
<dbReference type="KEGG" id="pfj:MYCFIDRAFT_180466"/>
<dbReference type="GeneID" id="19334409"/>
<dbReference type="VEuPathDB" id="FungiDB:MYCFIDRAFT_180466"/>
<sequence>MEATKSQGERALNSSWSEASILWERSAAAGDRFIIPNQGLWCIHTTAVLNSIGCLSDSCCDFNASNLGVSVFEGFYAKHFPISFQALASYSRAFRWSRVMAATRHFVSLAALGPFLLWGVGTINGTVQALISVVSLGDTALLVAFCYLDTSRDTSVLLLNVYAALQPAYFWCDRKRLWVVKILPGCRGELPLSNLTCLRSNYDNAGPLGSPRASLWDFKFSELETATHVLGLYLFEYIFEVIMPTIFRTFKAYMVVTMTGTEKCGTEIAV</sequence>
<proteinExistence type="predicted"/>
<protein>
    <submittedName>
        <fullName evidence="2">Uncharacterized protein</fullName>
    </submittedName>
</protein>
<dbReference type="Proteomes" id="UP000016932">
    <property type="component" value="Unassembled WGS sequence"/>
</dbReference>
<organism evidence="2 3">
    <name type="scientific">Pseudocercospora fijiensis (strain CIRAD86)</name>
    <name type="common">Black leaf streak disease fungus</name>
    <name type="synonym">Mycosphaerella fijiensis</name>
    <dbReference type="NCBI Taxonomy" id="383855"/>
    <lineage>
        <taxon>Eukaryota</taxon>
        <taxon>Fungi</taxon>
        <taxon>Dikarya</taxon>
        <taxon>Ascomycota</taxon>
        <taxon>Pezizomycotina</taxon>
        <taxon>Dothideomycetes</taxon>
        <taxon>Dothideomycetidae</taxon>
        <taxon>Mycosphaerellales</taxon>
        <taxon>Mycosphaerellaceae</taxon>
        <taxon>Pseudocercospora</taxon>
    </lineage>
</organism>
<evidence type="ECO:0000256" key="1">
    <source>
        <dbReference type="SAM" id="Phobius"/>
    </source>
</evidence>
<gene>
    <name evidence="2" type="ORF">MYCFIDRAFT_180466</name>
</gene>
<name>M2YGP5_PSEFD</name>
<accession>M2YGP5</accession>
<keyword evidence="1" id="KW-0812">Transmembrane</keyword>
<feature type="transmembrane region" description="Helical" evidence="1">
    <location>
        <begin position="101"/>
        <end position="121"/>
    </location>
</feature>
<reference evidence="2 3" key="1">
    <citation type="journal article" date="2012" name="PLoS Pathog.">
        <title>Diverse lifestyles and strategies of plant pathogenesis encoded in the genomes of eighteen Dothideomycetes fungi.</title>
        <authorList>
            <person name="Ohm R.A."/>
            <person name="Feau N."/>
            <person name="Henrissat B."/>
            <person name="Schoch C.L."/>
            <person name="Horwitz B.A."/>
            <person name="Barry K.W."/>
            <person name="Condon B.J."/>
            <person name="Copeland A.C."/>
            <person name="Dhillon B."/>
            <person name="Glaser F."/>
            <person name="Hesse C.N."/>
            <person name="Kosti I."/>
            <person name="LaButti K."/>
            <person name="Lindquist E.A."/>
            <person name="Lucas S."/>
            <person name="Salamov A.A."/>
            <person name="Bradshaw R.E."/>
            <person name="Ciuffetti L."/>
            <person name="Hamelin R.C."/>
            <person name="Kema G.H.J."/>
            <person name="Lawrence C."/>
            <person name="Scott J.A."/>
            <person name="Spatafora J.W."/>
            <person name="Turgeon B.G."/>
            <person name="de Wit P.J.G.M."/>
            <person name="Zhong S."/>
            <person name="Goodwin S.B."/>
            <person name="Grigoriev I.V."/>
        </authorList>
    </citation>
    <scope>NUCLEOTIDE SEQUENCE [LARGE SCALE GENOMIC DNA]</scope>
    <source>
        <strain evidence="2 3">CIRAD86</strain>
    </source>
</reference>
<dbReference type="RefSeq" id="XP_007932419.1">
    <property type="nucleotide sequence ID" value="XM_007934228.1"/>
</dbReference>
<keyword evidence="1" id="KW-0472">Membrane</keyword>